<evidence type="ECO:0000256" key="6">
    <source>
        <dbReference type="ARBA" id="ARBA00022670"/>
    </source>
</evidence>
<dbReference type="PANTHER" id="PTHR21581">
    <property type="entry name" value="D-ALANYL-D-ALANINE CARBOXYPEPTIDASE"/>
    <property type="match status" value="1"/>
</dbReference>
<evidence type="ECO:0000256" key="2">
    <source>
        <dbReference type="ARBA" id="ARBA00004752"/>
    </source>
</evidence>
<evidence type="ECO:0000256" key="11">
    <source>
        <dbReference type="ARBA" id="ARBA00023316"/>
    </source>
</evidence>
<evidence type="ECO:0000256" key="8">
    <source>
        <dbReference type="ARBA" id="ARBA00022801"/>
    </source>
</evidence>
<evidence type="ECO:0000256" key="1">
    <source>
        <dbReference type="ARBA" id="ARBA00003217"/>
    </source>
</evidence>
<keyword evidence="8 16" id="KW-0378">Hydrolase</keyword>
<keyword evidence="17" id="KW-1185">Reference proteome</keyword>
<feature type="signal peptide" evidence="14">
    <location>
        <begin position="1"/>
        <end position="20"/>
    </location>
</feature>
<dbReference type="PRINTS" id="PR00725">
    <property type="entry name" value="DADACBPTASE1"/>
</dbReference>
<organism evidence="16 17">
    <name type="scientific">Cellvibrio fontiphilus</name>
    <dbReference type="NCBI Taxonomy" id="1815559"/>
    <lineage>
        <taxon>Bacteria</taxon>
        <taxon>Pseudomonadati</taxon>
        <taxon>Pseudomonadota</taxon>
        <taxon>Gammaproteobacteria</taxon>
        <taxon>Cellvibrionales</taxon>
        <taxon>Cellvibrionaceae</taxon>
        <taxon>Cellvibrio</taxon>
    </lineage>
</organism>
<evidence type="ECO:0000256" key="14">
    <source>
        <dbReference type="SAM" id="SignalP"/>
    </source>
</evidence>
<keyword evidence="10" id="KW-0573">Peptidoglycan synthesis</keyword>
<evidence type="ECO:0000256" key="12">
    <source>
        <dbReference type="ARBA" id="ARBA00034000"/>
    </source>
</evidence>
<keyword evidence="5 16" id="KW-0121">Carboxypeptidase</keyword>
<evidence type="ECO:0000256" key="5">
    <source>
        <dbReference type="ARBA" id="ARBA00022645"/>
    </source>
</evidence>
<comment type="function">
    <text evidence="1">Removes C-terminal D-alanyl residues from sugar-peptide cell wall precursors.</text>
</comment>
<dbReference type="InterPro" id="IPR012907">
    <property type="entry name" value="Peptidase_S11_C"/>
</dbReference>
<name>A0ABV7FH87_9GAMM</name>
<dbReference type="InterPro" id="IPR037167">
    <property type="entry name" value="Peptidase_S11_C_sf"/>
</dbReference>
<dbReference type="Gene3D" id="3.40.710.10">
    <property type="entry name" value="DD-peptidase/beta-lactamase superfamily"/>
    <property type="match status" value="1"/>
</dbReference>
<comment type="similarity">
    <text evidence="3 13">Belongs to the peptidase S11 family.</text>
</comment>
<evidence type="ECO:0000313" key="17">
    <source>
        <dbReference type="Proteomes" id="UP001595555"/>
    </source>
</evidence>
<evidence type="ECO:0000256" key="7">
    <source>
        <dbReference type="ARBA" id="ARBA00022729"/>
    </source>
</evidence>
<evidence type="ECO:0000256" key="4">
    <source>
        <dbReference type="ARBA" id="ARBA00012448"/>
    </source>
</evidence>
<reference evidence="17" key="1">
    <citation type="journal article" date="2019" name="Int. J. Syst. Evol. Microbiol.">
        <title>The Global Catalogue of Microorganisms (GCM) 10K type strain sequencing project: providing services to taxonomists for standard genome sequencing and annotation.</title>
        <authorList>
            <consortium name="The Broad Institute Genomics Platform"/>
            <consortium name="The Broad Institute Genome Sequencing Center for Infectious Disease"/>
            <person name="Wu L."/>
            <person name="Ma J."/>
        </authorList>
    </citation>
    <scope>NUCLEOTIDE SEQUENCE [LARGE SCALE GENOMIC DNA]</scope>
    <source>
        <strain evidence="17">KCTC 52237</strain>
    </source>
</reference>
<dbReference type="EC" id="3.4.16.4" evidence="4"/>
<sequence length="405" mass="43865">MMIKQFVASIFLAGAGLAFAQQPSVPVPSTTLPTPVPGQVVQQQPQAIPAAPQLAATGYILVDATTGSIVAEYNSAQRLPPASLTKMMSSYLVVDEIEKGRISEDSLVNISVKAWKMGGSRMYVKEGTQVPVIDLLRGVIIQSGNDATVALAEYVSGNEDAFVDLMNQTAARLGMVDTHFENSSGWPAEGHLTTAKDLAVLARAIINDHPTHYPLHAEKYFTYNNIRQPNRNTLLFRDEAVDGLKTGHTDEAGYCLVASAKRDNTRFIAVVMGTASESARAAETEKLLAYGFRYFQTTSLYQAGQQVGTSRVWAGKAEEVSLAIPKDIVLTLPKGREQLLQAKMHVNEVIKAPIAVGQELGNLTVELDGQLLVNTPIVAVNAVEEAGFFARLLDSLKLFFRNLFS</sequence>
<dbReference type="SUPFAM" id="SSF69189">
    <property type="entry name" value="Penicillin-binding protein associated domain"/>
    <property type="match status" value="1"/>
</dbReference>
<dbReference type="Gene3D" id="2.60.410.10">
    <property type="entry name" value="D-Ala-D-Ala carboxypeptidase, C-terminal domain"/>
    <property type="match status" value="1"/>
</dbReference>
<dbReference type="RefSeq" id="WP_378119071.1">
    <property type="nucleotide sequence ID" value="NZ_JBHRTF010000004.1"/>
</dbReference>
<dbReference type="InterPro" id="IPR012338">
    <property type="entry name" value="Beta-lactam/transpept-like"/>
</dbReference>
<dbReference type="InterPro" id="IPR001967">
    <property type="entry name" value="Peptidase_S11_N"/>
</dbReference>
<evidence type="ECO:0000256" key="13">
    <source>
        <dbReference type="RuleBase" id="RU004016"/>
    </source>
</evidence>
<dbReference type="Pfam" id="PF07943">
    <property type="entry name" value="PBP5_C"/>
    <property type="match status" value="1"/>
</dbReference>
<evidence type="ECO:0000259" key="15">
    <source>
        <dbReference type="SMART" id="SM00936"/>
    </source>
</evidence>
<dbReference type="GO" id="GO:0004180">
    <property type="term" value="F:carboxypeptidase activity"/>
    <property type="evidence" value="ECO:0007669"/>
    <property type="project" value="UniProtKB-KW"/>
</dbReference>
<keyword evidence="7 14" id="KW-0732">Signal</keyword>
<feature type="chain" id="PRO_5045534015" description="serine-type D-Ala-D-Ala carboxypeptidase" evidence="14">
    <location>
        <begin position="21"/>
        <end position="405"/>
    </location>
</feature>
<dbReference type="Pfam" id="PF00768">
    <property type="entry name" value="Peptidase_S11"/>
    <property type="match status" value="1"/>
</dbReference>
<keyword evidence="11" id="KW-0961">Cell wall biogenesis/degradation</keyword>
<comment type="caution">
    <text evidence="16">The sequence shown here is derived from an EMBL/GenBank/DDBJ whole genome shotgun (WGS) entry which is preliminary data.</text>
</comment>
<gene>
    <name evidence="16" type="ORF">ACFODX_11135</name>
</gene>
<dbReference type="InterPro" id="IPR018044">
    <property type="entry name" value="Peptidase_S11"/>
</dbReference>
<dbReference type="Proteomes" id="UP001595555">
    <property type="component" value="Unassembled WGS sequence"/>
</dbReference>
<protein>
    <recommendedName>
        <fullName evidence="4">serine-type D-Ala-D-Ala carboxypeptidase</fullName>
        <ecNumber evidence="4">3.4.16.4</ecNumber>
    </recommendedName>
</protein>
<dbReference type="InterPro" id="IPR015956">
    <property type="entry name" value="Peniciliin-bd_prot_C_sf"/>
</dbReference>
<dbReference type="SUPFAM" id="SSF56601">
    <property type="entry name" value="beta-lactamase/transpeptidase-like"/>
    <property type="match status" value="1"/>
</dbReference>
<evidence type="ECO:0000256" key="9">
    <source>
        <dbReference type="ARBA" id="ARBA00022960"/>
    </source>
</evidence>
<evidence type="ECO:0000256" key="10">
    <source>
        <dbReference type="ARBA" id="ARBA00022984"/>
    </source>
</evidence>
<keyword evidence="6" id="KW-0645">Protease</keyword>
<accession>A0ABV7FH87</accession>
<dbReference type="SMART" id="SM00936">
    <property type="entry name" value="PBP5_C"/>
    <property type="match status" value="1"/>
</dbReference>
<feature type="domain" description="Peptidase S11 D-Ala-D-Ala carboxypeptidase A C-terminal" evidence="15">
    <location>
        <begin position="295"/>
        <end position="385"/>
    </location>
</feature>
<evidence type="ECO:0000256" key="3">
    <source>
        <dbReference type="ARBA" id="ARBA00007164"/>
    </source>
</evidence>
<proteinExistence type="inferred from homology"/>
<dbReference type="EMBL" id="JBHRTF010000004">
    <property type="protein sequence ID" value="MFC3116113.1"/>
    <property type="molecule type" value="Genomic_DNA"/>
</dbReference>
<comment type="pathway">
    <text evidence="2">Cell wall biogenesis; peptidoglycan biosynthesis.</text>
</comment>
<evidence type="ECO:0000313" key="16">
    <source>
        <dbReference type="EMBL" id="MFC3116113.1"/>
    </source>
</evidence>
<keyword evidence="9" id="KW-0133">Cell shape</keyword>
<dbReference type="PANTHER" id="PTHR21581:SF6">
    <property type="entry name" value="TRAFFICKING PROTEIN PARTICLE COMPLEX SUBUNIT 12"/>
    <property type="match status" value="1"/>
</dbReference>
<comment type="catalytic activity">
    <reaction evidence="12">
        <text>Preferential cleavage: (Ac)2-L-Lys-D-Ala-|-D-Ala. Also transpeptidation of peptidyl-alanyl moieties that are N-acyl substituents of D-alanine.</text>
        <dbReference type="EC" id="3.4.16.4"/>
    </reaction>
</comment>